<feature type="domain" description="AMP-dependent synthetase/ligase" evidence="6">
    <location>
        <begin position="17"/>
        <end position="363"/>
    </location>
</feature>
<comment type="caution">
    <text evidence="8">The sequence shown here is derived from an EMBL/GenBank/DDBJ whole genome shotgun (WGS) entry which is preliminary data.</text>
</comment>
<evidence type="ECO:0000256" key="3">
    <source>
        <dbReference type="ARBA" id="ARBA00051915"/>
    </source>
</evidence>
<dbReference type="AlphaFoldDB" id="A0A0L8BI36"/>
<dbReference type="InterPro" id="IPR000873">
    <property type="entry name" value="AMP-dep_synth/lig_dom"/>
</dbReference>
<dbReference type="GO" id="GO:0031956">
    <property type="term" value="F:medium-chain fatty acid-CoA ligase activity"/>
    <property type="evidence" value="ECO:0007669"/>
    <property type="project" value="TreeGrafter"/>
</dbReference>
<reference evidence="9" key="1">
    <citation type="submission" date="2015-07" db="EMBL/GenBank/DDBJ databases">
        <title>Whole genome sequence of an Ensifer adhaerens strain isolated from a cave pool in the Wind Cave National Park.</title>
        <authorList>
            <person name="Eng W.W.H."/>
            <person name="Gan H.M."/>
            <person name="Barton H.A."/>
            <person name="Savka M.A."/>
        </authorList>
    </citation>
    <scope>NUCLEOTIDE SEQUENCE [LARGE SCALE GENOMIC DNA]</scope>
    <source>
        <strain evidence="9">SD006</strain>
    </source>
</reference>
<dbReference type="FunFam" id="3.30.300.30:FF:000008">
    <property type="entry name" value="2,3-dihydroxybenzoate-AMP ligase"/>
    <property type="match status" value="1"/>
</dbReference>
<evidence type="ECO:0000256" key="2">
    <source>
        <dbReference type="ARBA" id="ARBA00022598"/>
    </source>
</evidence>
<evidence type="ECO:0000313" key="9">
    <source>
        <dbReference type="Proteomes" id="UP000037425"/>
    </source>
</evidence>
<evidence type="ECO:0000259" key="6">
    <source>
        <dbReference type="Pfam" id="PF00501"/>
    </source>
</evidence>
<evidence type="ECO:0000256" key="1">
    <source>
        <dbReference type="ARBA" id="ARBA00006432"/>
    </source>
</evidence>
<dbReference type="Pfam" id="PF13193">
    <property type="entry name" value="AMP-binding_C"/>
    <property type="match status" value="1"/>
</dbReference>
<dbReference type="Proteomes" id="UP000037425">
    <property type="component" value="Unassembled WGS sequence"/>
</dbReference>
<gene>
    <name evidence="8" type="ORF">AC244_27195</name>
</gene>
<dbReference type="SUPFAM" id="SSF56801">
    <property type="entry name" value="Acetyl-CoA synthetase-like"/>
    <property type="match status" value="1"/>
</dbReference>
<evidence type="ECO:0000313" key="8">
    <source>
        <dbReference type="EMBL" id="KOF14332.1"/>
    </source>
</evidence>
<evidence type="ECO:0000259" key="7">
    <source>
        <dbReference type="Pfam" id="PF13193"/>
    </source>
</evidence>
<dbReference type="PANTHER" id="PTHR43201">
    <property type="entry name" value="ACYL-COA SYNTHETASE"/>
    <property type="match status" value="1"/>
</dbReference>
<dbReference type="InterPro" id="IPR045851">
    <property type="entry name" value="AMP-bd_C_sf"/>
</dbReference>
<protein>
    <recommendedName>
        <fullName evidence="5">3-methylmercaptopropionyl-CoA ligase</fullName>
        <ecNumber evidence="4">6.2.1.44</ecNumber>
    </recommendedName>
</protein>
<dbReference type="PATRIC" id="fig|106592.7.peg.4229"/>
<dbReference type="PANTHER" id="PTHR43201:SF8">
    <property type="entry name" value="ACYL-COA SYNTHETASE FAMILY MEMBER 3"/>
    <property type="match status" value="1"/>
</dbReference>
<feature type="domain" description="AMP-binding enzyme C-terminal" evidence="7">
    <location>
        <begin position="414"/>
        <end position="489"/>
    </location>
</feature>
<evidence type="ECO:0000256" key="5">
    <source>
        <dbReference type="ARBA" id="ARBA00067668"/>
    </source>
</evidence>
<keyword evidence="2" id="KW-0436">Ligase</keyword>
<dbReference type="InterPro" id="IPR025110">
    <property type="entry name" value="AMP-bd_C"/>
</dbReference>
<sequence>MEHHRPTSTSVFNALAAAAQNRMDKVAIVYEGDAITYATLLQRIEQVIRRLKSLGIGKGDVFAVYGQNHPEHLFCYYAASKTGSVFVPVNPNLTAAEVGYNFKHSDAKVLFFDDHVEETARQAVPAEKLLHVSELLAAPSEGEEPHANIDLDDDFIITYSSGTTGNQKAVVLDQRAQIDVAASLATMWGIGESDTTLVALPLGYLFGLSTASATALAAGGTVVLLRRFHPRDVLEAFGRYAVSVYHGVPTMFSMMMEYCEQRDLTFDLSATRLLVCSGAPLPDEVAARFVAKFGKPLQNYYALTEVTPVFGRYHDDPAALPPGAIGKAAPGATVKILNADGYDCGPDEPGEAFVRGAATVKRYAKDEQLTAATLKDGLFRTGDLVMRDKDGFYYIVGRIKDIIIRGGHNISPAEVEKTIVSHPAVQDTAVVGIADRIFGEVPIAFVVLRANASLAADDLIAFLEQKLADFKVPRTIYFETELPHGKTGKIDRKALQARAEQNIVAA</sequence>
<dbReference type="Gene3D" id="3.40.50.12780">
    <property type="entry name" value="N-terminal domain of ligase-like"/>
    <property type="match status" value="1"/>
</dbReference>
<dbReference type="EC" id="6.2.1.44" evidence="4"/>
<evidence type="ECO:0000256" key="4">
    <source>
        <dbReference type="ARBA" id="ARBA00066616"/>
    </source>
</evidence>
<dbReference type="Gene3D" id="3.30.300.30">
    <property type="match status" value="1"/>
</dbReference>
<dbReference type="RefSeq" id="WP_053251930.1">
    <property type="nucleotide sequence ID" value="NZ_LGAP01000027.1"/>
</dbReference>
<accession>A0A0L8BI36</accession>
<dbReference type="GO" id="GO:0006631">
    <property type="term" value="P:fatty acid metabolic process"/>
    <property type="evidence" value="ECO:0007669"/>
    <property type="project" value="TreeGrafter"/>
</dbReference>
<dbReference type="EMBL" id="LGAP01000027">
    <property type="protein sequence ID" value="KOF14332.1"/>
    <property type="molecule type" value="Genomic_DNA"/>
</dbReference>
<dbReference type="InterPro" id="IPR042099">
    <property type="entry name" value="ANL_N_sf"/>
</dbReference>
<dbReference type="Pfam" id="PF00501">
    <property type="entry name" value="AMP-binding"/>
    <property type="match status" value="1"/>
</dbReference>
<comment type="similarity">
    <text evidence="1">Belongs to the ATP-dependent AMP-binding enzyme family.</text>
</comment>
<organism evidence="8 9">
    <name type="scientific">Ensifer adhaerens</name>
    <name type="common">Sinorhizobium morelense</name>
    <dbReference type="NCBI Taxonomy" id="106592"/>
    <lineage>
        <taxon>Bacteria</taxon>
        <taxon>Pseudomonadati</taxon>
        <taxon>Pseudomonadota</taxon>
        <taxon>Alphaproteobacteria</taxon>
        <taxon>Hyphomicrobiales</taxon>
        <taxon>Rhizobiaceae</taxon>
        <taxon>Sinorhizobium/Ensifer group</taxon>
        <taxon>Ensifer</taxon>
    </lineage>
</organism>
<name>A0A0L8BI36_ENSAD</name>
<proteinExistence type="inferred from homology"/>
<dbReference type="OrthoDB" id="9803968at2"/>
<comment type="catalytic activity">
    <reaction evidence="3">
        <text>3-(methylsulfanyl)propanoate + ATP + CoA = 3-(methylsulfanyl)propanoyl-CoA + AMP + diphosphate</text>
        <dbReference type="Rhea" id="RHEA:43052"/>
        <dbReference type="ChEBI" id="CHEBI:30616"/>
        <dbReference type="ChEBI" id="CHEBI:33019"/>
        <dbReference type="ChEBI" id="CHEBI:49016"/>
        <dbReference type="ChEBI" id="CHEBI:57287"/>
        <dbReference type="ChEBI" id="CHEBI:82815"/>
        <dbReference type="ChEBI" id="CHEBI:456215"/>
        <dbReference type="EC" id="6.2.1.44"/>
    </reaction>
    <physiologicalReaction direction="left-to-right" evidence="3">
        <dbReference type="Rhea" id="RHEA:43053"/>
    </physiologicalReaction>
</comment>